<sequence length="116" mass="13349">MPSWQFLANLGTYIQTLPRKNRKQKICLFGADACGKTTLLYQLKLGRAVSTIPTIGFNVETVPWKTKKVIVVDDDDDEEGRKRDGSWRKGGQEGEEEEWEFEFWDVGGEYERAPTF</sequence>
<dbReference type="GO" id="GO:0003924">
    <property type="term" value="F:GTPase activity"/>
    <property type="evidence" value="ECO:0007669"/>
    <property type="project" value="InterPro"/>
</dbReference>
<feature type="binding site" evidence="3">
    <location>
        <begin position="30"/>
        <end position="37"/>
    </location>
    <ligand>
        <name>GTP</name>
        <dbReference type="ChEBI" id="CHEBI:37565"/>
    </ligand>
</feature>
<comment type="caution">
    <text evidence="6">The sequence shown here is derived from an EMBL/GenBank/DDBJ whole genome shotgun (WGS) entry which is preliminary data.</text>
</comment>
<name>A0A9P9BJZ2_9PEZI</name>
<dbReference type="OrthoDB" id="427186at2759"/>
<dbReference type="RefSeq" id="XP_046009311.1">
    <property type="nucleotide sequence ID" value="XM_046159186.1"/>
</dbReference>
<evidence type="ECO:0008006" key="8">
    <source>
        <dbReference type="Google" id="ProtNLM"/>
    </source>
</evidence>
<dbReference type="EMBL" id="JAGTJQ010000008">
    <property type="protein sequence ID" value="KAH7026094.1"/>
    <property type="molecule type" value="Genomic_DNA"/>
</dbReference>
<keyword evidence="2 3" id="KW-0342">GTP-binding</keyword>
<evidence type="ECO:0000256" key="2">
    <source>
        <dbReference type="ARBA" id="ARBA00023134"/>
    </source>
</evidence>
<dbReference type="Proteomes" id="UP000756346">
    <property type="component" value="Unassembled WGS sequence"/>
</dbReference>
<reference evidence="6" key="1">
    <citation type="journal article" date="2021" name="Nat. Commun.">
        <title>Genetic determinants of endophytism in the Arabidopsis root mycobiome.</title>
        <authorList>
            <person name="Mesny F."/>
            <person name="Miyauchi S."/>
            <person name="Thiergart T."/>
            <person name="Pickel B."/>
            <person name="Atanasova L."/>
            <person name="Karlsson M."/>
            <person name="Huettel B."/>
            <person name="Barry K.W."/>
            <person name="Haridas S."/>
            <person name="Chen C."/>
            <person name="Bauer D."/>
            <person name="Andreopoulos W."/>
            <person name="Pangilinan J."/>
            <person name="LaButti K."/>
            <person name="Riley R."/>
            <person name="Lipzen A."/>
            <person name="Clum A."/>
            <person name="Drula E."/>
            <person name="Henrissat B."/>
            <person name="Kohler A."/>
            <person name="Grigoriev I.V."/>
            <person name="Martin F.M."/>
            <person name="Hacquard S."/>
        </authorList>
    </citation>
    <scope>NUCLEOTIDE SEQUENCE</scope>
    <source>
        <strain evidence="6">MPI-CAGE-CH-0230</strain>
    </source>
</reference>
<feature type="binding site" evidence="4">
    <location>
        <position position="54"/>
    </location>
    <ligand>
        <name>Mg(2+)</name>
        <dbReference type="ChEBI" id="CHEBI:18420"/>
    </ligand>
</feature>
<dbReference type="Gene3D" id="3.40.50.300">
    <property type="entry name" value="P-loop containing nucleotide triphosphate hydrolases"/>
    <property type="match status" value="1"/>
</dbReference>
<dbReference type="InterPro" id="IPR006689">
    <property type="entry name" value="Small_GTPase_ARF/SAR"/>
</dbReference>
<dbReference type="InterPro" id="IPR024156">
    <property type="entry name" value="Small_GTPase_ARF"/>
</dbReference>
<evidence type="ECO:0000256" key="1">
    <source>
        <dbReference type="ARBA" id="ARBA00022741"/>
    </source>
</evidence>
<evidence type="ECO:0000256" key="4">
    <source>
        <dbReference type="PIRSR" id="PIRSR606689-2"/>
    </source>
</evidence>
<dbReference type="GO" id="GO:0046872">
    <property type="term" value="F:metal ion binding"/>
    <property type="evidence" value="ECO:0007669"/>
    <property type="project" value="UniProtKB-KW"/>
</dbReference>
<dbReference type="SUPFAM" id="SSF52540">
    <property type="entry name" value="P-loop containing nucleoside triphosphate hydrolases"/>
    <property type="match status" value="1"/>
</dbReference>
<feature type="compositionally biased region" description="Basic and acidic residues" evidence="5">
    <location>
        <begin position="79"/>
        <end position="92"/>
    </location>
</feature>
<proteinExistence type="predicted"/>
<protein>
    <recommendedName>
        <fullName evidence="8">ADP-ribosylation factor family-domain-containing protein</fullName>
    </recommendedName>
</protein>
<evidence type="ECO:0000256" key="5">
    <source>
        <dbReference type="SAM" id="MobiDB-lite"/>
    </source>
</evidence>
<dbReference type="InterPro" id="IPR027417">
    <property type="entry name" value="P-loop_NTPase"/>
</dbReference>
<dbReference type="GeneID" id="70188732"/>
<evidence type="ECO:0000256" key="3">
    <source>
        <dbReference type="PIRSR" id="PIRSR606689-1"/>
    </source>
</evidence>
<keyword evidence="1 3" id="KW-0547">Nucleotide-binding</keyword>
<keyword evidence="4" id="KW-0460">Magnesium</keyword>
<accession>A0A9P9BJZ2</accession>
<organism evidence="6 7">
    <name type="scientific">Microdochium trichocladiopsis</name>
    <dbReference type="NCBI Taxonomy" id="1682393"/>
    <lineage>
        <taxon>Eukaryota</taxon>
        <taxon>Fungi</taxon>
        <taxon>Dikarya</taxon>
        <taxon>Ascomycota</taxon>
        <taxon>Pezizomycotina</taxon>
        <taxon>Sordariomycetes</taxon>
        <taxon>Xylariomycetidae</taxon>
        <taxon>Xylariales</taxon>
        <taxon>Microdochiaceae</taxon>
        <taxon>Microdochium</taxon>
    </lineage>
</organism>
<keyword evidence="4" id="KW-0479">Metal-binding</keyword>
<keyword evidence="7" id="KW-1185">Reference proteome</keyword>
<dbReference type="AlphaFoldDB" id="A0A9P9BJZ2"/>
<gene>
    <name evidence="6" type="ORF">B0I36DRAFT_365712</name>
</gene>
<dbReference type="PANTHER" id="PTHR11711">
    <property type="entry name" value="ADP RIBOSYLATION FACTOR-RELATED"/>
    <property type="match status" value="1"/>
</dbReference>
<dbReference type="GO" id="GO:0005525">
    <property type="term" value="F:GTP binding"/>
    <property type="evidence" value="ECO:0007669"/>
    <property type="project" value="UniProtKB-KW"/>
</dbReference>
<evidence type="ECO:0000313" key="6">
    <source>
        <dbReference type="EMBL" id="KAH7026094.1"/>
    </source>
</evidence>
<feature type="binding site" evidence="4">
    <location>
        <position position="37"/>
    </location>
    <ligand>
        <name>Mg(2+)</name>
        <dbReference type="ChEBI" id="CHEBI:18420"/>
    </ligand>
</feature>
<feature type="region of interest" description="Disordered" evidence="5">
    <location>
        <begin position="75"/>
        <end position="99"/>
    </location>
</feature>
<evidence type="ECO:0000313" key="7">
    <source>
        <dbReference type="Proteomes" id="UP000756346"/>
    </source>
</evidence>
<dbReference type="Pfam" id="PF00025">
    <property type="entry name" value="Arf"/>
    <property type="match status" value="1"/>
</dbReference>